<dbReference type="Proteomes" id="UP000647860">
    <property type="component" value="Unassembled WGS sequence"/>
</dbReference>
<accession>A0ABQ4I8E0</accession>
<keyword evidence="1" id="KW-1133">Transmembrane helix</keyword>
<dbReference type="SUPFAM" id="SSF48317">
    <property type="entry name" value="Acid phosphatase/Vanadium-dependent haloperoxidase"/>
    <property type="match status" value="1"/>
</dbReference>
<feature type="transmembrane region" description="Helical" evidence="1">
    <location>
        <begin position="46"/>
        <end position="68"/>
    </location>
</feature>
<evidence type="ECO:0000313" key="4">
    <source>
        <dbReference type="Proteomes" id="UP000647860"/>
    </source>
</evidence>
<protein>
    <recommendedName>
        <fullName evidence="2">Phosphatidic acid phosphatase type 2/haloperoxidase domain-containing protein</fullName>
    </recommendedName>
</protein>
<keyword evidence="4" id="KW-1185">Reference proteome</keyword>
<feature type="domain" description="Phosphatidic acid phosphatase type 2/haloperoxidase" evidence="2">
    <location>
        <begin position="11"/>
        <end position="59"/>
    </location>
</feature>
<gene>
    <name evidence="3" type="ORF">Vgi01_08690</name>
</gene>
<evidence type="ECO:0000256" key="1">
    <source>
        <dbReference type="SAM" id="Phobius"/>
    </source>
</evidence>
<evidence type="ECO:0000313" key="3">
    <source>
        <dbReference type="EMBL" id="GIJ14185.1"/>
    </source>
</evidence>
<sequence length="77" mass="7855">MAAGLATAIVLLSRQMVVLAAPLAALAALSRVAVGVHYPYDVLCGVALGVLIITSTVSVTAAPATARLTSRLRQRGR</sequence>
<dbReference type="EMBL" id="BOPA01000008">
    <property type="protein sequence ID" value="GIJ14185.1"/>
    <property type="molecule type" value="Genomic_DNA"/>
</dbReference>
<dbReference type="RefSeq" id="WP_204290214.1">
    <property type="nucleotide sequence ID" value="NZ_BAAAGZ010000024.1"/>
</dbReference>
<name>A0ABQ4I8E0_9ACTN</name>
<keyword evidence="1" id="KW-0812">Transmembrane</keyword>
<dbReference type="InterPro" id="IPR000326">
    <property type="entry name" value="PAP2/HPO"/>
</dbReference>
<reference evidence="3 4" key="1">
    <citation type="submission" date="2021-01" db="EMBL/GenBank/DDBJ databases">
        <title>Whole genome shotgun sequence of Verrucosispora gifhornensis NBRC 16317.</title>
        <authorList>
            <person name="Komaki H."/>
            <person name="Tamura T."/>
        </authorList>
    </citation>
    <scope>NUCLEOTIDE SEQUENCE [LARGE SCALE GENOMIC DNA]</scope>
    <source>
        <strain evidence="3 4">NBRC 16317</strain>
    </source>
</reference>
<proteinExistence type="predicted"/>
<evidence type="ECO:0000259" key="2">
    <source>
        <dbReference type="Pfam" id="PF01569"/>
    </source>
</evidence>
<dbReference type="Pfam" id="PF01569">
    <property type="entry name" value="PAP2"/>
    <property type="match status" value="1"/>
</dbReference>
<dbReference type="InterPro" id="IPR036938">
    <property type="entry name" value="PAP2/HPO_sf"/>
</dbReference>
<comment type="caution">
    <text evidence="3">The sequence shown here is derived from an EMBL/GenBank/DDBJ whole genome shotgun (WGS) entry which is preliminary data.</text>
</comment>
<organism evidence="3 4">
    <name type="scientific">Micromonospora gifhornensis</name>
    <dbReference type="NCBI Taxonomy" id="84594"/>
    <lineage>
        <taxon>Bacteria</taxon>
        <taxon>Bacillati</taxon>
        <taxon>Actinomycetota</taxon>
        <taxon>Actinomycetes</taxon>
        <taxon>Micromonosporales</taxon>
        <taxon>Micromonosporaceae</taxon>
        <taxon>Micromonospora</taxon>
    </lineage>
</organism>
<keyword evidence="1" id="KW-0472">Membrane</keyword>
<dbReference type="Gene3D" id="1.20.144.10">
    <property type="entry name" value="Phosphatidic acid phosphatase type 2/haloperoxidase"/>
    <property type="match status" value="1"/>
</dbReference>